<dbReference type="OrthoDB" id="5109343at2"/>
<dbReference type="Proteomes" id="UP000276309">
    <property type="component" value="Chromosome"/>
</dbReference>
<evidence type="ECO:0000313" key="2">
    <source>
        <dbReference type="EMBL" id="AYN69471.1"/>
    </source>
</evidence>
<dbReference type="EMBL" id="CP032050">
    <property type="protein sequence ID" value="AYN69471.1"/>
    <property type="molecule type" value="Genomic_DNA"/>
</dbReference>
<dbReference type="RefSeq" id="WP_121850477.1">
    <property type="nucleotide sequence ID" value="NZ_CP032050.1"/>
</dbReference>
<sequence length="179" mass="20429">MEQVNLITYKSCSSDSELQQILSLQQKNLPSALTEEEKSKEGFVTVVHTFEILKKMNEACPHIIAIANDQVIAYALSMHPKFGNQIEVLVPMFNEIEKLELTDFIAMGQICIDKQFRRKGVFRQLYQTMKTTVFPEFSSIVTEVDAENKRSLAAHQAIGFTDLTGYWSGSTFWKIIQLK</sequence>
<evidence type="ECO:0000313" key="3">
    <source>
        <dbReference type="Proteomes" id="UP000276309"/>
    </source>
</evidence>
<dbReference type="AlphaFoldDB" id="A0A3G2LB91"/>
<reference evidence="2 3" key="1">
    <citation type="submission" date="2018-08" db="EMBL/GenBank/DDBJ databases">
        <title>The reduced genetic potential of extracellular carbohydrate catabolism in Euzebyella marina RN62, a Flavobacteriia bacterium isolated from the hadal water.</title>
        <authorList>
            <person name="Xue C."/>
        </authorList>
    </citation>
    <scope>NUCLEOTIDE SEQUENCE [LARGE SCALE GENOMIC DNA]</scope>
    <source>
        <strain evidence="2 3">RN62</strain>
    </source>
</reference>
<dbReference type="Gene3D" id="3.40.630.30">
    <property type="match status" value="1"/>
</dbReference>
<feature type="domain" description="N-acetyltransferase" evidence="1">
    <location>
        <begin position="7"/>
        <end position="179"/>
    </location>
</feature>
<gene>
    <name evidence="2" type="ORF">D1013_19840</name>
</gene>
<dbReference type="SUPFAM" id="SSF55729">
    <property type="entry name" value="Acyl-CoA N-acyltransferases (Nat)"/>
    <property type="match status" value="1"/>
</dbReference>
<dbReference type="KEGG" id="emar:D1013_19840"/>
<dbReference type="GO" id="GO:0016747">
    <property type="term" value="F:acyltransferase activity, transferring groups other than amino-acyl groups"/>
    <property type="evidence" value="ECO:0007669"/>
    <property type="project" value="InterPro"/>
</dbReference>
<evidence type="ECO:0000259" key="1">
    <source>
        <dbReference type="PROSITE" id="PS51186"/>
    </source>
</evidence>
<organism evidence="2 3">
    <name type="scientific">Euzebyella marina</name>
    <dbReference type="NCBI Taxonomy" id="1761453"/>
    <lineage>
        <taxon>Bacteria</taxon>
        <taxon>Pseudomonadati</taxon>
        <taxon>Bacteroidota</taxon>
        <taxon>Flavobacteriia</taxon>
        <taxon>Flavobacteriales</taxon>
        <taxon>Flavobacteriaceae</taxon>
        <taxon>Euzebyella</taxon>
    </lineage>
</organism>
<dbReference type="InterPro" id="IPR000182">
    <property type="entry name" value="GNAT_dom"/>
</dbReference>
<name>A0A3G2LB91_9FLAO</name>
<protein>
    <submittedName>
        <fullName evidence="2">GNAT family N-acetyltransferase</fullName>
    </submittedName>
</protein>
<proteinExistence type="predicted"/>
<dbReference type="InterPro" id="IPR016181">
    <property type="entry name" value="Acyl_CoA_acyltransferase"/>
</dbReference>
<keyword evidence="3" id="KW-1185">Reference proteome</keyword>
<keyword evidence="2" id="KW-0808">Transferase</keyword>
<accession>A0A3G2LB91</accession>
<dbReference type="PROSITE" id="PS51186">
    <property type="entry name" value="GNAT"/>
    <property type="match status" value="1"/>
</dbReference>
<dbReference type="Pfam" id="PF00583">
    <property type="entry name" value="Acetyltransf_1"/>
    <property type="match status" value="1"/>
</dbReference>